<dbReference type="AlphaFoldDB" id="A0AAN7UF22"/>
<accession>A0AAN7UF22</accession>
<evidence type="ECO:0000313" key="2">
    <source>
        <dbReference type="Proteomes" id="UP001305414"/>
    </source>
</evidence>
<organism evidence="1 2">
    <name type="scientific">Xylaria bambusicola</name>
    <dbReference type="NCBI Taxonomy" id="326684"/>
    <lineage>
        <taxon>Eukaryota</taxon>
        <taxon>Fungi</taxon>
        <taxon>Dikarya</taxon>
        <taxon>Ascomycota</taxon>
        <taxon>Pezizomycotina</taxon>
        <taxon>Sordariomycetes</taxon>
        <taxon>Xylariomycetidae</taxon>
        <taxon>Xylariales</taxon>
        <taxon>Xylariaceae</taxon>
        <taxon>Xylaria</taxon>
    </lineage>
</organism>
<sequence length="114" mass="12748">MPYLDEELKRFKTRLIRRGGGYLKLTQSTTDWLLIPVSTTAPCNRYTAWEKIFSSLLDCVHKRCGTWTPRSSTAEGRTVLYNGLSSLTTAEARGGEYGFAMPVIPRTKAAEARG</sequence>
<dbReference type="Proteomes" id="UP001305414">
    <property type="component" value="Unassembled WGS sequence"/>
</dbReference>
<gene>
    <name evidence="1" type="ORF">RRF57_006790</name>
</gene>
<reference evidence="1 2" key="1">
    <citation type="submission" date="2023-10" db="EMBL/GenBank/DDBJ databases">
        <title>Draft genome sequence of Xylaria bambusicola isolate GMP-LS, the root and basal stem rot pathogen of sugarcane in Indonesia.</title>
        <authorList>
            <person name="Selvaraj P."/>
            <person name="Muralishankar V."/>
            <person name="Muruganantham S."/>
            <person name="Sp S."/>
            <person name="Haryani S."/>
            <person name="Lau K.J.X."/>
            <person name="Naqvi N.I."/>
        </authorList>
    </citation>
    <scope>NUCLEOTIDE SEQUENCE [LARGE SCALE GENOMIC DNA]</scope>
    <source>
        <strain evidence="1">GMP-LS</strain>
    </source>
</reference>
<dbReference type="EMBL" id="JAWHQM010000018">
    <property type="protein sequence ID" value="KAK5631075.1"/>
    <property type="molecule type" value="Genomic_DNA"/>
</dbReference>
<evidence type="ECO:0000313" key="1">
    <source>
        <dbReference type="EMBL" id="KAK5631075.1"/>
    </source>
</evidence>
<comment type="caution">
    <text evidence="1">The sequence shown here is derived from an EMBL/GenBank/DDBJ whole genome shotgun (WGS) entry which is preliminary data.</text>
</comment>
<name>A0AAN7UF22_9PEZI</name>
<keyword evidence="2" id="KW-1185">Reference proteome</keyword>
<proteinExistence type="predicted"/>
<protein>
    <submittedName>
        <fullName evidence="1">Uncharacterized protein</fullName>
    </submittedName>
</protein>